<dbReference type="Proteomes" id="UP001216907">
    <property type="component" value="Unassembled WGS sequence"/>
</dbReference>
<evidence type="ECO:0000313" key="10">
    <source>
        <dbReference type="Proteomes" id="UP001216907"/>
    </source>
</evidence>
<evidence type="ECO:0000259" key="8">
    <source>
        <dbReference type="Pfam" id="PF03176"/>
    </source>
</evidence>
<feature type="transmembrane region" description="Helical" evidence="7">
    <location>
        <begin position="399"/>
        <end position="417"/>
    </location>
</feature>
<evidence type="ECO:0000256" key="3">
    <source>
        <dbReference type="ARBA" id="ARBA00022475"/>
    </source>
</evidence>
<dbReference type="InterPro" id="IPR050545">
    <property type="entry name" value="Mycobact_MmpL"/>
</dbReference>
<feature type="transmembrane region" description="Helical" evidence="7">
    <location>
        <begin position="662"/>
        <end position="679"/>
    </location>
</feature>
<dbReference type="SUPFAM" id="SSF82866">
    <property type="entry name" value="Multidrug efflux transporter AcrB transmembrane domain"/>
    <property type="match status" value="2"/>
</dbReference>
<evidence type="ECO:0000256" key="2">
    <source>
        <dbReference type="ARBA" id="ARBA00010157"/>
    </source>
</evidence>
<feature type="transmembrane region" description="Helical" evidence="7">
    <location>
        <begin position="331"/>
        <end position="354"/>
    </location>
</feature>
<evidence type="ECO:0000256" key="1">
    <source>
        <dbReference type="ARBA" id="ARBA00004651"/>
    </source>
</evidence>
<accession>A0ABT6F670</accession>
<dbReference type="EMBL" id="JARRAG010000001">
    <property type="protein sequence ID" value="MDG3003087.1"/>
    <property type="molecule type" value="Genomic_DNA"/>
</dbReference>
<evidence type="ECO:0000256" key="6">
    <source>
        <dbReference type="ARBA" id="ARBA00023136"/>
    </source>
</evidence>
<feature type="transmembrane region" description="Helical" evidence="7">
    <location>
        <begin position="220"/>
        <end position="245"/>
    </location>
</feature>
<keyword evidence="4 7" id="KW-0812">Transmembrane</keyword>
<organism evidence="9 10">
    <name type="scientific">Paludisphaera mucosa</name>
    <dbReference type="NCBI Taxonomy" id="3030827"/>
    <lineage>
        <taxon>Bacteria</taxon>
        <taxon>Pseudomonadati</taxon>
        <taxon>Planctomycetota</taxon>
        <taxon>Planctomycetia</taxon>
        <taxon>Isosphaerales</taxon>
        <taxon>Isosphaeraceae</taxon>
        <taxon>Paludisphaera</taxon>
    </lineage>
</organism>
<evidence type="ECO:0000256" key="7">
    <source>
        <dbReference type="SAM" id="Phobius"/>
    </source>
</evidence>
<feature type="transmembrane region" description="Helical" evidence="7">
    <location>
        <begin position="12"/>
        <end position="31"/>
    </location>
</feature>
<feature type="transmembrane region" description="Helical" evidence="7">
    <location>
        <begin position="706"/>
        <end position="729"/>
    </location>
</feature>
<proteinExistence type="inferred from homology"/>
<keyword evidence="3" id="KW-1003">Cell membrane</keyword>
<reference evidence="9 10" key="1">
    <citation type="submission" date="2023-03" db="EMBL/GenBank/DDBJ databases">
        <title>Paludisphaera mucosa sp. nov. a novel planctomycete from northern fen.</title>
        <authorList>
            <person name="Ivanova A."/>
        </authorList>
    </citation>
    <scope>NUCLEOTIDE SEQUENCE [LARGE SCALE GENOMIC DNA]</scope>
    <source>
        <strain evidence="9 10">Pla2</strain>
    </source>
</reference>
<keyword evidence="6 7" id="KW-0472">Membrane</keyword>
<name>A0ABT6F670_9BACT</name>
<feature type="transmembrane region" description="Helical" evidence="7">
    <location>
        <begin position="606"/>
        <end position="623"/>
    </location>
</feature>
<dbReference type="Gene3D" id="1.20.1640.10">
    <property type="entry name" value="Multidrug efflux transporter AcrB transmembrane domain"/>
    <property type="match status" value="2"/>
</dbReference>
<sequence length="827" mass="89793">MFRFLAGLVQRRSWVVLLLWISATALLFLYAPRWEDVTKDDDVRFFPRDYPSVVGQELLERGFPRDASSSQVVFIFERPAGPLSPEDLAYVEKQASEFYKWSEADPTLGVKKIDTHRSPVIGPRLIGKAHDGPGQAVLSIAALNGTYLSRKTRIAVDKILDYLHEQPPLPEGLTRSVSGSALVGHDMNTAANESIENTTTATIVLVIAILLIVYRSPLLAMVPLVTIAFSVVVSMKAIAALTAIPFLSFQVINITRVFVVVVLFGAGTDYCLFLIARYREELARGRTREDALREAIEQVGGALVASAGTVIVGLGMLYFSSFAKIRYTGPAIAMSLSIALLAALTLAPMLLRWLGGVIFWPFRPPHHTPGADREAESLQEMPMTGFWVGVSSLVVRHPVWILTLSLAALLPLAVIGARTTSNYSQLADLSPDRPSVVGASVIRRYFAVGELSPTIAVVENPKVDFRTPEGREKVTEVTRRLLAVPGVAEVRSLSQPTGKTPMLDSEMNFLQKMADRALRAAADGRYVSIKPQDRNAPNHITRFDIVFETDPFSRASLTSLSRVGDTLDAASKPGGPIQGASAVGLAGSTSAVNDLMRVTTGDERRMYFLVTFGVYIILVALLRRPGTCLYLILTVVLGYLASLGITELVFKGMHHGTEPWGGLDWTVGFFLFVILVAVGEDYNILLMARVIEEEAKHGAVEGTRRAVAHTGGIISSCGLIMAGTFGSMLTGSLTSLRELGFSLGLGVLLDTFLVRPILVPAFVVVADKLWNEAPNAAKVKAKQQAEKDERTAATFAASANGKLVEEDEVRSMAPDAVDSCLGQFYEE</sequence>
<feature type="transmembrane region" description="Helical" evidence="7">
    <location>
        <begin position="298"/>
        <end position="319"/>
    </location>
</feature>
<keyword evidence="5 7" id="KW-1133">Transmembrane helix</keyword>
<evidence type="ECO:0000313" key="9">
    <source>
        <dbReference type="EMBL" id="MDG3003087.1"/>
    </source>
</evidence>
<keyword evidence="10" id="KW-1185">Reference proteome</keyword>
<gene>
    <name evidence="9" type="ORF">PZE19_04850</name>
</gene>
<dbReference type="RefSeq" id="WP_277859444.1">
    <property type="nucleotide sequence ID" value="NZ_JARRAG010000001.1"/>
</dbReference>
<evidence type="ECO:0000256" key="4">
    <source>
        <dbReference type="ARBA" id="ARBA00022692"/>
    </source>
</evidence>
<feature type="domain" description="Membrane transport protein MMPL" evidence="8">
    <location>
        <begin position="46"/>
        <end position="399"/>
    </location>
</feature>
<feature type="domain" description="Membrane transport protein MMPL" evidence="8">
    <location>
        <begin position="432"/>
        <end position="769"/>
    </location>
</feature>
<evidence type="ECO:0000256" key="5">
    <source>
        <dbReference type="ARBA" id="ARBA00022989"/>
    </source>
</evidence>
<dbReference type="PANTHER" id="PTHR33406:SF6">
    <property type="entry name" value="MEMBRANE PROTEIN YDGH-RELATED"/>
    <property type="match status" value="1"/>
</dbReference>
<feature type="transmembrane region" description="Helical" evidence="7">
    <location>
        <begin position="257"/>
        <end position="278"/>
    </location>
</feature>
<dbReference type="PANTHER" id="PTHR33406">
    <property type="entry name" value="MEMBRANE PROTEIN MJ1562-RELATED"/>
    <property type="match status" value="1"/>
</dbReference>
<comment type="similarity">
    <text evidence="2">Belongs to the resistance-nodulation-cell division (RND) (TC 2.A.6) family. MmpL subfamily.</text>
</comment>
<protein>
    <submittedName>
        <fullName evidence="9">MMPL family transporter</fullName>
    </submittedName>
</protein>
<feature type="transmembrane region" description="Helical" evidence="7">
    <location>
        <begin position="195"/>
        <end position="214"/>
    </location>
</feature>
<comment type="caution">
    <text evidence="9">The sequence shown here is derived from an EMBL/GenBank/DDBJ whole genome shotgun (WGS) entry which is preliminary data.</text>
</comment>
<feature type="transmembrane region" description="Helical" evidence="7">
    <location>
        <begin position="741"/>
        <end position="765"/>
    </location>
</feature>
<dbReference type="Pfam" id="PF03176">
    <property type="entry name" value="MMPL"/>
    <property type="match status" value="2"/>
</dbReference>
<feature type="transmembrane region" description="Helical" evidence="7">
    <location>
        <begin position="629"/>
        <end position="650"/>
    </location>
</feature>
<dbReference type="InterPro" id="IPR004869">
    <property type="entry name" value="MMPL_dom"/>
</dbReference>
<comment type="subcellular location">
    <subcellularLocation>
        <location evidence="1">Cell membrane</location>
        <topology evidence="1">Multi-pass membrane protein</topology>
    </subcellularLocation>
</comment>